<comment type="caution">
    <text evidence="1">The sequence shown here is derived from an EMBL/GenBank/DDBJ whole genome shotgun (WGS) entry which is preliminary data.</text>
</comment>
<protein>
    <submittedName>
        <fullName evidence="1">Uncharacterized protein</fullName>
    </submittedName>
</protein>
<dbReference type="EMBL" id="BGPR01002455">
    <property type="protein sequence ID" value="GBM73731.1"/>
    <property type="molecule type" value="Genomic_DNA"/>
</dbReference>
<organism evidence="1 2">
    <name type="scientific">Araneus ventricosus</name>
    <name type="common">Orbweaver spider</name>
    <name type="synonym">Epeira ventricosa</name>
    <dbReference type="NCBI Taxonomy" id="182803"/>
    <lineage>
        <taxon>Eukaryota</taxon>
        <taxon>Metazoa</taxon>
        <taxon>Ecdysozoa</taxon>
        <taxon>Arthropoda</taxon>
        <taxon>Chelicerata</taxon>
        <taxon>Arachnida</taxon>
        <taxon>Araneae</taxon>
        <taxon>Araneomorphae</taxon>
        <taxon>Entelegynae</taxon>
        <taxon>Araneoidea</taxon>
        <taxon>Araneidae</taxon>
        <taxon>Araneus</taxon>
    </lineage>
</organism>
<keyword evidence="2" id="KW-1185">Reference proteome</keyword>
<dbReference type="Proteomes" id="UP000499080">
    <property type="component" value="Unassembled WGS sequence"/>
</dbReference>
<name>A0A4Y2I7L0_ARAVE</name>
<dbReference type="OrthoDB" id="6537890at2759"/>
<dbReference type="InterPro" id="IPR052160">
    <property type="entry name" value="Gypsy_RT_Integrase-like"/>
</dbReference>
<proteinExistence type="predicted"/>
<sequence>MKTLSKTRERFYFDRLRADVGKRCKEYHACGTRKGPKTSIKVRLQRYNVGAAFERMAFYILGPFLVTTMGNRHVLALMDYFTKWSESIPNPDQEASTVAEELV</sequence>
<dbReference type="PANTHER" id="PTHR47266">
    <property type="entry name" value="ENDONUCLEASE-RELATED"/>
    <property type="match status" value="1"/>
</dbReference>
<dbReference type="AlphaFoldDB" id="A0A4Y2I7L0"/>
<gene>
    <name evidence="1" type="ORF">AVEN_534_1</name>
</gene>
<evidence type="ECO:0000313" key="2">
    <source>
        <dbReference type="Proteomes" id="UP000499080"/>
    </source>
</evidence>
<reference evidence="1 2" key="1">
    <citation type="journal article" date="2019" name="Sci. Rep.">
        <title>Orb-weaving spider Araneus ventricosus genome elucidates the spidroin gene catalogue.</title>
        <authorList>
            <person name="Kono N."/>
            <person name="Nakamura H."/>
            <person name="Ohtoshi R."/>
            <person name="Moran D.A.P."/>
            <person name="Shinohara A."/>
            <person name="Yoshida Y."/>
            <person name="Fujiwara M."/>
            <person name="Mori M."/>
            <person name="Tomita M."/>
            <person name="Arakawa K."/>
        </authorList>
    </citation>
    <scope>NUCLEOTIDE SEQUENCE [LARGE SCALE GENOMIC DNA]</scope>
</reference>
<accession>A0A4Y2I7L0</accession>
<evidence type="ECO:0000313" key="1">
    <source>
        <dbReference type="EMBL" id="GBM73731.1"/>
    </source>
</evidence>